<gene>
    <name evidence="2" type="ORF">JZ751_028120</name>
</gene>
<evidence type="ECO:0000313" key="2">
    <source>
        <dbReference type="EMBL" id="KAG9349672.1"/>
    </source>
</evidence>
<keyword evidence="3" id="KW-1185">Reference proteome</keyword>
<dbReference type="Proteomes" id="UP000824540">
    <property type="component" value="Unassembled WGS sequence"/>
</dbReference>
<feature type="compositionally biased region" description="Basic and acidic residues" evidence="1">
    <location>
        <begin position="1"/>
        <end position="18"/>
    </location>
</feature>
<reference evidence="2" key="1">
    <citation type="thesis" date="2021" institute="BYU ScholarsArchive" country="Provo, UT, USA">
        <title>Applications of and Algorithms for Genome Assembly and Genomic Analyses with an Emphasis on Marine Teleosts.</title>
        <authorList>
            <person name="Pickett B.D."/>
        </authorList>
    </citation>
    <scope>NUCLEOTIDE SEQUENCE</scope>
    <source>
        <strain evidence="2">HI-2016</strain>
    </source>
</reference>
<sequence length="138" mass="15443">MGIHLRHENNAILQEKDVPGTTKMSDMLEEDRISPPLPGSAVPMRCSTAPQFEKEGDRCRLVNTGVRQSLSSALIQEVRGQQSAETCSTFWLLQAPSDRGAGVFQGKRPPMYPTAWDALTFGRNSREDEKKKKNPPFR</sequence>
<comment type="caution">
    <text evidence="2">The sequence shown here is derived from an EMBL/GenBank/DDBJ whole genome shotgun (WGS) entry which is preliminary data.</text>
</comment>
<dbReference type="OrthoDB" id="10363276at2759"/>
<accession>A0A8T2PJ54</accession>
<proteinExistence type="predicted"/>
<name>A0A8T2PJ54_9TELE</name>
<dbReference type="AlphaFoldDB" id="A0A8T2PJ54"/>
<evidence type="ECO:0000256" key="1">
    <source>
        <dbReference type="SAM" id="MobiDB-lite"/>
    </source>
</evidence>
<dbReference type="EMBL" id="JAFBMS010000009">
    <property type="protein sequence ID" value="KAG9349672.1"/>
    <property type="molecule type" value="Genomic_DNA"/>
</dbReference>
<evidence type="ECO:0000313" key="3">
    <source>
        <dbReference type="Proteomes" id="UP000824540"/>
    </source>
</evidence>
<protein>
    <submittedName>
        <fullName evidence="2">Uncharacterized protein</fullName>
    </submittedName>
</protein>
<feature type="region of interest" description="Disordered" evidence="1">
    <location>
        <begin position="1"/>
        <end position="20"/>
    </location>
</feature>
<organism evidence="2 3">
    <name type="scientific">Albula glossodonta</name>
    <name type="common">roundjaw bonefish</name>
    <dbReference type="NCBI Taxonomy" id="121402"/>
    <lineage>
        <taxon>Eukaryota</taxon>
        <taxon>Metazoa</taxon>
        <taxon>Chordata</taxon>
        <taxon>Craniata</taxon>
        <taxon>Vertebrata</taxon>
        <taxon>Euteleostomi</taxon>
        <taxon>Actinopterygii</taxon>
        <taxon>Neopterygii</taxon>
        <taxon>Teleostei</taxon>
        <taxon>Albuliformes</taxon>
        <taxon>Albulidae</taxon>
        <taxon>Albula</taxon>
    </lineage>
</organism>